<sequence>MANYTADLQDSEIYAALLQQVAPEEHRALMIPASGILAESDMYKRAEMVIENADFLGAGAFIAAEDIALASEKGMNRDKLHLAFLANLFNLYPGFESGPIVEIDETLEEKTYRNWMNSMGVAPFVKDMSADLRSGLIFLQLIDVLSPGVVDWTKIVRCFNPKRRLFQMQDNCAYAIEYASQLNLKLVNQSGEDIRTGDRKLTLGLTFQLMKLYTLQMLTKLRGNGWPVDDNEILAWANERLMFIGAAPLCSFRDMSIETGVPILNLINAIKPNSVDKCMVSKDKDANCRLAISIARKIGARVYALPEHLREVNPKMVMTVFACLMALDYQINASSA</sequence>
<evidence type="ECO:0000313" key="6">
    <source>
        <dbReference type="EMBL" id="KAL3316341.1"/>
    </source>
</evidence>
<dbReference type="InterPro" id="IPR036872">
    <property type="entry name" value="CH_dom_sf"/>
</dbReference>
<keyword evidence="3" id="KW-0106">Calcium</keyword>
<organism evidence="6 7">
    <name type="scientific">Cichlidogyrus casuarinus</name>
    <dbReference type="NCBI Taxonomy" id="1844966"/>
    <lineage>
        <taxon>Eukaryota</taxon>
        <taxon>Metazoa</taxon>
        <taxon>Spiralia</taxon>
        <taxon>Lophotrochozoa</taxon>
        <taxon>Platyhelminthes</taxon>
        <taxon>Monogenea</taxon>
        <taxon>Monopisthocotylea</taxon>
        <taxon>Dactylogyridea</taxon>
        <taxon>Ancyrocephalidae</taxon>
        <taxon>Cichlidogyrus</taxon>
    </lineage>
</organism>
<proteinExistence type="predicted"/>
<dbReference type="InterPro" id="IPR001715">
    <property type="entry name" value="CH_dom"/>
</dbReference>
<evidence type="ECO:0000259" key="5">
    <source>
        <dbReference type="PROSITE" id="PS50021"/>
    </source>
</evidence>
<dbReference type="EMBL" id="JBJKFK010000556">
    <property type="protein sequence ID" value="KAL3316341.1"/>
    <property type="molecule type" value="Genomic_DNA"/>
</dbReference>
<comment type="caution">
    <text evidence="6">The sequence shown here is derived from an EMBL/GenBank/DDBJ whole genome shotgun (WGS) entry which is preliminary data.</text>
</comment>
<keyword evidence="4" id="KW-0009">Actin-binding</keyword>
<evidence type="ECO:0000256" key="1">
    <source>
        <dbReference type="ARBA" id="ARBA00022723"/>
    </source>
</evidence>
<dbReference type="PANTHER" id="PTHR19961:SF18">
    <property type="entry name" value="FI19014P1"/>
    <property type="match status" value="1"/>
</dbReference>
<evidence type="ECO:0000313" key="7">
    <source>
        <dbReference type="Proteomes" id="UP001626550"/>
    </source>
</evidence>
<accession>A0ABD2QDE0</accession>
<evidence type="ECO:0000256" key="2">
    <source>
        <dbReference type="ARBA" id="ARBA00022737"/>
    </source>
</evidence>
<feature type="domain" description="Calponin-homology (CH)" evidence="5">
    <location>
        <begin position="106"/>
        <end position="214"/>
    </location>
</feature>
<protein>
    <recommendedName>
        <fullName evidence="5">Calponin-homology (CH) domain-containing protein</fullName>
    </recommendedName>
</protein>
<dbReference type="Pfam" id="PF00307">
    <property type="entry name" value="CH"/>
    <property type="match status" value="2"/>
</dbReference>
<keyword evidence="7" id="KW-1185">Reference proteome</keyword>
<dbReference type="PROSITE" id="PS00019">
    <property type="entry name" value="ACTININ_1"/>
    <property type="match status" value="1"/>
</dbReference>
<dbReference type="GO" id="GO:0046872">
    <property type="term" value="F:metal ion binding"/>
    <property type="evidence" value="ECO:0007669"/>
    <property type="project" value="UniProtKB-KW"/>
</dbReference>
<dbReference type="SMART" id="SM00033">
    <property type="entry name" value="CH"/>
    <property type="match status" value="2"/>
</dbReference>
<dbReference type="PROSITE" id="PS50021">
    <property type="entry name" value="CH"/>
    <property type="match status" value="2"/>
</dbReference>
<dbReference type="InterPro" id="IPR001589">
    <property type="entry name" value="Actinin_actin-bd_CS"/>
</dbReference>
<keyword evidence="1" id="KW-0479">Metal-binding</keyword>
<dbReference type="FunFam" id="1.10.418.10:FF:000010">
    <property type="entry name" value="Plastin-3 isoform 1"/>
    <property type="match status" value="1"/>
</dbReference>
<dbReference type="PANTHER" id="PTHR19961">
    <property type="entry name" value="FIMBRIN/PLASTIN"/>
    <property type="match status" value="1"/>
</dbReference>
<reference evidence="6 7" key="1">
    <citation type="submission" date="2024-11" db="EMBL/GenBank/DDBJ databases">
        <title>Adaptive evolution of stress response genes in parasites aligns with host niche diversity.</title>
        <authorList>
            <person name="Hahn C."/>
            <person name="Resl P."/>
        </authorList>
    </citation>
    <scope>NUCLEOTIDE SEQUENCE [LARGE SCALE GENOMIC DNA]</scope>
    <source>
        <strain evidence="6">EGGRZ-B1_66</strain>
        <tissue evidence="6">Body</tissue>
    </source>
</reference>
<dbReference type="SUPFAM" id="SSF47576">
    <property type="entry name" value="Calponin-homology domain, CH-domain"/>
    <property type="match status" value="1"/>
</dbReference>
<feature type="domain" description="Calponin-homology (CH)" evidence="5">
    <location>
        <begin position="227"/>
        <end position="329"/>
    </location>
</feature>
<dbReference type="Proteomes" id="UP001626550">
    <property type="component" value="Unassembled WGS sequence"/>
</dbReference>
<dbReference type="Gene3D" id="1.10.418.10">
    <property type="entry name" value="Calponin-like domain"/>
    <property type="match status" value="3"/>
</dbReference>
<dbReference type="InterPro" id="IPR039959">
    <property type="entry name" value="Fimbrin/Plastin"/>
</dbReference>
<dbReference type="CDD" id="cd21301">
    <property type="entry name" value="CH_PLS_rpt4"/>
    <property type="match status" value="1"/>
</dbReference>
<dbReference type="AlphaFoldDB" id="A0ABD2QDE0"/>
<evidence type="ECO:0000256" key="4">
    <source>
        <dbReference type="ARBA" id="ARBA00023203"/>
    </source>
</evidence>
<gene>
    <name evidence="6" type="ORF">Ciccas_005014</name>
</gene>
<dbReference type="GO" id="GO:0003779">
    <property type="term" value="F:actin binding"/>
    <property type="evidence" value="ECO:0007669"/>
    <property type="project" value="UniProtKB-KW"/>
</dbReference>
<evidence type="ECO:0000256" key="3">
    <source>
        <dbReference type="ARBA" id="ARBA00022837"/>
    </source>
</evidence>
<name>A0ABD2QDE0_9PLAT</name>
<keyword evidence="2" id="KW-0677">Repeat</keyword>